<evidence type="ECO:0000313" key="3">
    <source>
        <dbReference type="EMBL" id="THU60939.1"/>
    </source>
</evidence>
<dbReference type="AlphaFoldDB" id="A0A4S8JHD5"/>
<name>A0A4S8JHD5_MUSBA</name>
<dbReference type="Proteomes" id="UP000317650">
    <property type="component" value="Chromosome 7"/>
</dbReference>
<evidence type="ECO:0000259" key="2">
    <source>
        <dbReference type="Pfam" id="PF24869"/>
    </source>
</evidence>
<evidence type="ECO:0000256" key="1">
    <source>
        <dbReference type="SAM" id="MobiDB-lite"/>
    </source>
</evidence>
<dbReference type="STRING" id="52838.A0A4S8JHD5"/>
<dbReference type="InterPro" id="IPR056636">
    <property type="entry name" value="DUF7734"/>
</dbReference>
<dbReference type="PANTHER" id="PTHR36729:SF2">
    <property type="entry name" value="EXPRESSED PROTEIN"/>
    <property type="match status" value="1"/>
</dbReference>
<proteinExistence type="predicted"/>
<dbReference type="Pfam" id="PF24869">
    <property type="entry name" value="DUF7734"/>
    <property type="match status" value="1"/>
</dbReference>
<sequence length="176" mass="19658">MLIRAAVPQVHHPWLPPPIAPALAVVQKVPPAAISCRLGTPQLRSLKTSHGLCKARRRVRYEEEEEEEENDDEDTAEHAQNSEISLMEAYSEAVRDVALVVRATVDGEEETVLVFKGFSSCLSSRTSYDPSKSVLPARAVIECIDVVRGPFDPSNVEYLEKDLTWEAFKTRLQTNN</sequence>
<feature type="compositionally biased region" description="Acidic residues" evidence="1">
    <location>
        <begin position="62"/>
        <end position="75"/>
    </location>
</feature>
<dbReference type="PANTHER" id="PTHR36729">
    <property type="entry name" value="EXPRESSED PROTEIN"/>
    <property type="match status" value="1"/>
</dbReference>
<dbReference type="EMBL" id="PYDT01000005">
    <property type="protein sequence ID" value="THU60939.1"/>
    <property type="molecule type" value="Genomic_DNA"/>
</dbReference>
<reference evidence="3 4" key="1">
    <citation type="journal article" date="2019" name="Nat. Plants">
        <title>Genome sequencing of Musa balbisiana reveals subgenome evolution and function divergence in polyploid bananas.</title>
        <authorList>
            <person name="Yao X."/>
        </authorList>
    </citation>
    <scope>NUCLEOTIDE SEQUENCE [LARGE SCALE GENOMIC DNA]</scope>
    <source>
        <strain evidence="4">cv. DH-PKW</strain>
        <tissue evidence="3">Leaves</tissue>
    </source>
</reference>
<keyword evidence="4" id="KW-1185">Reference proteome</keyword>
<organism evidence="3 4">
    <name type="scientific">Musa balbisiana</name>
    <name type="common">Banana</name>
    <dbReference type="NCBI Taxonomy" id="52838"/>
    <lineage>
        <taxon>Eukaryota</taxon>
        <taxon>Viridiplantae</taxon>
        <taxon>Streptophyta</taxon>
        <taxon>Embryophyta</taxon>
        <taxon>Tracheophyta</taxon>
        <taxon>Spermatophyta</taxon>
        <taxon>Magnoliopsida</taxon>
        <taxon>Liliopsida</taxon>
        <taxon>Zingiberales</taxon>
        <taxon>Musaceae</taxon>
        <taxon>Musa</taxon>
    </lineage>
</organism>
<feature type="region of interest" description="Disordered" evidence="1">
    <location>
        <begin position="60"/>
        <end position="79"/>
    </location>
</feature>
<feature type="domain" description="DUF7734" evidence="2">
    <location>
        <begin position="85"/>
        <end position="172"/>
    </location>
</feature>
<gene>
    <name evidence="3" type="ORF">C4D60_Mb07t18040</name>
</gene>
<protein>
    <recommendedName>
        <fullName evidence="2">DUF7734 domain-containing protein</fullName>
    </recommendedName>
</protein>
<comment type="caution">
    <text evidence="3">The sequence shown here is derived from an EMBL/GenBank/DDBJ whole genome shotgun (WGS) entry which is preliminary data.</text>
</comment>
<dbReference type="GO" id="GO:0009507">
    <property type="term" value="C:chloroplast"/>
    <property type="evidence" value="ECO:0007669"/>
    <property type="project" value="TreeGrafter"/>
</dbReference>
<evidence type="ECO:0000313" key="4">
    <source>
        <dbReference type="Proteomes" id="UP000317650"/>
    </source>
</evidence>
<accession>A0A4S8JHD5</accession>